<dbReference type="Proteomes" id="UP000287651">
    <property type="component" value="Unassembled WGS sequence"/>
</dbReference>
<protein>
    <submittedName>
        <fullName evidence="1">Uncharacterized protein</fullName>
    </submittedName>
</protein>
<dbReference type="EMBL" id="AMZH03012939">
    <property type="protein sequence ID" value="RRT50126.1"/>
    <property type="molecule type" value="Genomic_DNA"/>
</dbReference>
<comment type="caution">
    <text evidence="1">The sequence shown here is derived from an EMBL/GenBank/DDBJ whole genome shotgun (WGS) entry which is preliminary data.</text>
</comment>
<name>A0A426YEJ2_ENSVE</name>
<gene>
    <name evidence="1" type="ORF">B296_00016663</name>
</gene>
<dbReference type="AlphaFoldDB" id="A0A426YEJ2"/>
<evidence type="ECO:0000313" key="2">
    <source>
        <dbReference type="Proteomes" id="UP000287651"/>
    </source>
</evidence>
<reference evidence="1 2" key="1">
    <citation type="journal article" date="2014" name="Agronomy (Basel)">
        <title>A Draft Genome Sequence for Ensete ventricosum, the Drought-Tolerant Tree Against Hunger.</title>
        <authorList>
            <person name="Harrison J."/>
            <person name="Moore K.A."/>
            <person name="Paszkiewicz K."/>
            <person name="Jones T."/>
            <person name="Grant M."/>
            <person name="Ambacheew D."/>
            <person name="Muzemil S."/>
            <person name="Studholme D.J."/>
        </authorList>
    </citation>
    <scope>NUCLEOTIDE SEQUENCE [LARGE SCALE GENOMIC DNA]</scope>
</reference>
<accession>A0A426YEJ2</accession>
<evidence type="ECO:0000313" key="1">
    <source>
        <dbReference type="EMBL" id="RRT50126.1"/>
    </source>
</evidence>
<organism evidence="1 2">
    <name type="scientific">Ensete ventricosum</name>
    <name type="common">Abyssinian banana</name>
    <name type="synonym">Musa ensete</name>
    <dbReference type="NCBI Taxonomy" id="4639"/>
    <lineage>
        <taxon>Eukaryota</taxon>
        <taxon>Viridiplantae</taxon>
        <taxon>Streptophyta</taxon>
        <taxon>Embryophyta</taxon>
        <taxon>Tracheophyta</taxon>
        <taxon>Spermatophyta</taxon>
        <taxon>Magnoliopsida</taxon>
        <taxon>Liliopsida</taxon>
        <taxon>Zingiberales</taxon>
        <taxon>Musaceae</taxon>
        <taxon>Ensete</taxon>
    </lineage>
</organism>
<proteinExistence type="predicted"/>
<sequence>MARPPAGAAGHSLATYKGAISYGQGLLQRGDQLLPRPPTQGAADCGQLIGVAAARGHDHLQCAQGAAASRGSYTGWLGQSPPT</sequence>